<feature type="chain" id="PRO_5035154836" description="peptidylamidoglycolate lyase" evidence="13">
    <location>
        <begin position="23"/>
        <end position="466"/>
    </location>
</feature>
<feature type="binding site" evidence="9">
    <location>
        <position position="334"/>
    </location>
    <ligand>
        <name>Zn(2+)</name>
        <dbReference type="ChEBI" id="CHEBI:29105"/>
        <note>catalytic</note>
    </ligand>
</feature>
<comment type="cofactor">
    <cofactor evidence="9">
        <name>Zn(2+)</name>
        <dbReference type="ChEBI" id="CHEBI:29105"/>
    </cofactor>
    <text evidence="9">Binds one Zn(2+) ion per subunit.</text>
</comment>
<reference evidence="14" key="1">
    <citation type="submission" date="2021-09" db="EMBL/GenBank/DDBJ databases">
        <authorList>
            <person name="Martin H S."/>
        </authorList>
    </citation>
    <scope>NUCLEOTIDE SEQUENCE</scope>
</reference>
<dbReference type="PROSITE" id="PS51125">
    <property type="entry name" value="NHL"/>
    <property type="match status" value="3"/>
</dbReference>
<dbReference type="EMBL" id="CAKASE010000080">
    <property type="protein sequence ID" value="CAG9581831.1"/>
    <property type="molecule type" value="Genomic_DNA"/>
</dbReference>
<dbReference type="EC" id="4.3.2.5" evidence="1"/>
<dbReference type="GO" id="GO:0046872">
    <property type="term" value="F:metal ion binding"/>
    <property type="evidence" value="ECO:0007669"/>
    <property type="project" value="UniProtKB-KW"/>
</dbReference>
<evidence type="ECO:0000256" key="8">
    <source>
        <dbReference type="PIRSR" id="PIRSR600720-1"/>
    </source>
</evidence>
<dbReference type="GO" id="GO:0006518">
    <property type="term" value="P:peptide metabolic process"/>
    <property type="evidence" value="ECO:0007669"/>
    <property type="project" value="InterPro"/>
</dbReference>
<dbReference type="PRINTS" id="PR00790">
    <property type="entry name" value="PAMONOXGNASE"/>
</dbReference>
<evidence type="ECO:0000256" key="10">
    <source>
        <dbReference type="PIRSR" id="PIRSR600720-3"/>
    </source>
</evidence>
<dbReference type="InterPro" id="IPR011042">
    <property type="entry name" value="6-blade_b-propeller_TolB-like"/>
</dbReference>
<dbReference type="GO" id="GO:0005576">
    <property type="term" value="C:extracellular region"/>
    <property type="evidence" value="ECO:0007669"/>
    <property type="project" value="TreeGrafter"/>
</dbReference>
<comment type="caution">
    <text evidence="14">The sequence shown here is derived from an EMBL/GenBank/DDBJ whole genome shotgun (WGS) entry which is preliminary data.</text>
</comment>
<keyword evidence="6" id="KW-0325">Glycoprotein</keyword>
<protein>
    <recommendedName>
        <fullName evidence="1">peptidylamidoglycolate lyase</fullName>
        <ecNumber evidence="1">4.3.2.5</ecNumber>
    </recommendedName>
</protein>
<feature type="repeat" description="NHL" evidence="11">
    <location>
        <begin position="177"/>
        <end position="216"/>
    </location>
</feature>
<keyword evidence="2 9" id="KW-0479">Metal-binding</keyword>
<dbReference type="InterPro" id="IPR000720">
    <property type="entry name" value="PHM/PAL"/>
</dbReference>
<feature type="binding site" evidence="8">
    <location>
        <position position="86"/>
    </location>
    <ligand>
        <name>a protein</name>
        <dbReference type="ChEBI" id="CHEBI:16541"/>
    </ligand>
    <ligandPart>
        <name>C-terminal Xaa-(2S)-2-hydroxyglycine residue</name>
        <dbReference type="ChEBI" id="CHEBI:142768"/>
    </ligandPart>
</feature>
<evidence type="ECO:0000256" key="7">
    <source>
        <dbReference type="ARBA" id="ARBA00023239"/>
    </source>
</evidence>
<feature type="binding site" evidence="8">
    <location>
        <position position="254"/>
    </location>
    <ligand>
        <name>a protein</name>
        <dbReference type="ChEBI" id="CHEBI:16541"/>
    </ligand>
    <ligandPart>
        <name>C-terminal Xaa-(2S)-2-hydroxyglycine residue</name>
        <dbReference type="ChEBI" id="CHEBI:142768"/>
    </ligandPart>
</feature>
<sequence>MISFNRSTLKALLLLFVSCIAARRLPEEYYPDNFYANQQSLKINAALQKLEHVPQWVPNWPDSKIKMGQVSGVALDNSGQLLVFHRADNTWDANTFSIRNVYQAIGEPPIPQPTILVFNETGVVIDSWGQNLFHMPHGITVDSESNVWVTDVALHQVFKFTPDNRTTPALVLGEKFVPGDDDKHFCKPSAVAVLSSGDFFVADGYCNTRIVKYAADGTKILQWGKRLGESPFVLSVPHALSVSEDRSLLLVADRERGRVACFRTDSGAFVTAFRHWLIGPRLFSVAYSPIHGGRLYIVNGPTIGPPPVRGYVIDFTSGRLIQTFAPGDSFSNPHDLVVSPDGTVYVAELDPHRVYKFIDDSLRNETKVNITRTKPTTVEVGVAAGWEWERWGSWAGAAGSALGAACGALLLALCRARDGRKSVGRRRWEYDHSQFKLRRLLERRRFTRVHSDDSEDEPAPMLPPTV</sequence>
<dbReference type="SUPFAM" id="SSF101898">
    <property type="entry name" value="NHL repeat"/>
    <property type="match status" value="1"/>
</dbReference>
<keyword evidence="5 10" id="KW-1015">Disulfide bond</keyword>
<evidence type="ECO:0000256" key="4">
    <source>
        <dbReference type="ARBA" id="ARBA00022737"/>
    </source>
</evidence>
<dbReference type="OrthoDB" id="10018185at2759"/>
<evidence type="ECO:0000256" key="1">
    <source>
        <dbReference type="ARBA" id="ARBA00012343"/>
    </source>
</evidence>
<dbReference type="Gene3D" id="2.120.10.30">
    <property type="entry name" value="TolB, C-terminal domain"/>
    <property type="match status" value="1"/>
</dbReference>
<feature type="binding site" evidence="9">
    <location>
        <position position="335"/>
    </location>
    <ligand>
        <name>Ca(2+)</name>
        <dbReference type="ChEBI" id="CHEBI:29108"/>
        <note>structural</note>
    </ligand>
</feature>
<organism evidence="14 15">
    <name type="scientific">Danaus chrysippus</name>
    <name type="common">African queen</name>
    <dbReference type="NCBI Taxonomy" id="151541"/>
    <lineage>
        <taxon>Eukaryota</taxon>
        <taxon>Metazoa</taxon>
        <taxon>Ecdysozoa</taxon>
        <taxon>Arthropoda</taxon>
        <taxon>Hexapoda</taxon>
        <taxon>Insecta</taxon>
        <taxon>Pterygota</taxon>
        <taxon>Neoptera</taxon>
        <taxon>Endopterygota</taxon>
        <taxon>Lepidoptera</taxon>
        <taxon>Glossata</taxon>
        <taxon>Ditrysia</taxon>
        <taxon>Papilionoidea</taxon>
        <taxon>Nymphalidae</taxon>
        <taxon>Danainae</taxon>
        <taxon>Danaini</taxon>
        <taxon>Danaina</taxon>
        <taxon>Danaus</taxon>
        <taxon>Anosia</taxon>
    </lineage>
</organism>
<evidence type="ECO:0000256" key="5">
    <source>
        <dbReference type="ARBA" id="ARBA00023157"/>
    </source>
</evidence>
<feature type="binding site" evidence="8">
    <location>
        <position position="205"/>
    </location>
    <ligand>
        <name>a protein</name>
        <dbReference type="ChEBI" id="CHEBI:16541"/>
    </ligand>
    <ligandPart>
        <name>C-terminal Xaa-(2S)-2-hydroxyglycine residue</name>
        <dbReference type="ChEBI" id="CHEBI:142768"/>
    </ligandPart>
</feature>
<keyword evidence="7" id="KW-0456">Lyase</keyword>
<keyword evidence="4" id="KW-0677">Repeat</keyword>
<dbReference type="InterPro" id="IPR001258">
    <property type="entry name" value="NHL_repeat"/>
</dbReference>
<evidence type="ECO:0000313" key="15">
    <source>
        <dbReference type="Proteomes" id="UP000789524"/>
    </source>
</evidence>
<dbReference type="Pfam" id="PF01436">
    <property type="entry name" value="NHL"/>
    <property type="match status" value="3"/>
</dbReference>
<gene>
    <name evidence="14" type="ORF">DCHRY22_LOCUS14302</name>
</gene>
<evidence type="ECO:0000256" key="2">
    <source>
        <dbReference type="ARBA" id="ARBA00022723"/>
    </source>
</evidence>
<feature type="repeat" description="NHL" evidence="11">
    <location>
        <begin position="124"/>
        <end position="163"/>
    </location>
</feature>
<feature type="signal peptide" evidence="13">
    <location>
        <begin position="1"/>
        <end position="22"/>
    </location>
</feature>
<evidence type="ECO:0000256" key="3">
    <source>
        <dbReference type="ARBA" id="ARBA00022729"/>
    </source>
</evidence>
<evidence type="ECO:0000256" key="9">
    <source>
        <dbReference type="PIRSR" id="PIRSR600720-2"/>
    </source>
</evidence>
<keyword evidence="3 13" id="KW-0732">Signal</keyword>
<keyword evidence="12" id="KW-0472">Membrane</keyword>
<feature type="binding site" evidence="9">
    <location>
        <position position="73"/>
    </location>
    <ligand>
        <name>Ca(2+)</name>
        <dbReference type="ChEBI" id="CHEBI:29108"/>
        <note>structural</note>
    </ligand>
</feature>
<keyword evidence="9" id="KW-0106">Calcium</keyword>
<name>A0A8J2R931_9NEOP</name>
<keyword evidence="12" id="KW-1133">Transmembrane helix</keyword>
<dbReference type="Proteomes" id="UP000789524">
    <property type="component" value="Unassembled WGS sequence"/>
</dbReference>
<dbReference type="AlphaFoldDB" id="A0A8J2R931"/>
<keyword evidence="9" id="KW-0862">Zinc</keyword>
<evidence type="ECO:0000256" key="12">
    <source>
        <dbReference type="SAM" id="Phobius"/>
    </source>
</evidence>
<feature type="transmembrane region" description="Helical" evidence="12">
    <location>
        <begin position="391"/>
        <end position="413"/>
    </location>
</feature>
<feature type="disulfide bond" evidence="10">
    <location>
        <begin position="186"/>
        <end position="206"/>
    </location>
</feature>
<dbReference type="GO" id="GO:0004598">
    <property type="term" value="F:peptidylamidoglycolate lyase activity"/>
    <property type="evidence" value="ECO:0007669"/>
    <property type="project" value="UniProtKB-EC"/>
</dbReference>
<feature type="binding site" evidence="9">
    <location>
        <position position="238"/>
    </location>
    <ligand>
        <name>Zn(2+)</name>
        <dbReference type="ChEBI" id="CHEBI:29105"/>
        <note>catalytic</note>
    </ligand>
</feature>
<evidence type="ECO:0000313" key="14">
    <source>
        <dbReference type="EMBL" id="CAG9581831.1"/>
    </source>
</evidence>
<evidence type="ECO:0000256" key="11">
    <source>
        <dbReference type="PROSITE-ProRule" id="PRU00504"/>
    </source>
</evidence>
<keyword evidence="15" id="KW-1185">Reference proteome</keyword>
<feature type="repeat" description="NHL" evidence="11">
    <location>
        <begin position="318"/>
        <end position="360"/>
    </location>
</feature>
<dbReference type="GO" id="GO:0016020">
    <property type="term" value="C:membrane"/>
    <property type="evidence" value="ECO:0007669"/>
    <property type="project" value="InterPro"/>
</dbReference>
<proteinExistence type="predicted"/>
<accession>A0A8J2R931</accession>
<feature type="binding site" evidence="9">
    <location>
        <position position="137"/>
    </location>
    <ligand>
        <name>Zn(2+)</name>
        <dbReference type="ChEBI" id="CHEBI:29105"/>
        <note>catalytic</note>
    </ligand>
</feature>
<dbReference type="CDD" id="cd14958">
    <property type="entry name" value="NHL_PAL_like"/>
    <property type="match status" value="1"/>
</dbReference>
<evidence type="ECO:0000256" key="13">
    <source>
        <dbReference type="SAM" id="SignalP"/>
    </source>
</evidence>
<dbReference type="PANTHER" id="PTHR10680:SF14">
    <property type="entry name" value="PEPTIDYL-GLYCINE ALPHA-AMIDATING MONOOXYGENASE"/>
    <property type="match status" value="1"/>
</dbReference>
<keyword evidence="12" id="KW-0812">Transmembrane</keyword>
<dbReference type="PANTHER" id="PTHR10680">
    <property type="entry name" value="PEPTIDYL-GLYCINE ALPHA-AMIDATING MONOOXYGENASE"/>
    <property type="match status" value="1"/>
</dbReference>
<evidence type="ECO:0000256" key="6">
    <source>
        <dbReference type="ARBA" id="ARBA00023180"/>
    </source>
</evidence>